<evidence type="ECO:0000313" key="7">
    <source>
        <dbReference type="Proteomes" id="UP000310065"/>
    </source>
</evidence>
<dbReference type="GO" id="GO:0016020">
    <property type="term" value="C:membrane"/>
    <property type="evidence" value="ECO:0007669"/>
    <property type="project" value="UniProtKB-SubCell"/>
</dbReference>
<feature type="transmembrane region" description="Helical" evidence="5">
    <location>
        <begin position="130"/>
        <end position="148"/>
    </location>
</feature>
<organism evidence="6 7">
    <name type="scientific">Pseudoalteromonas distincta</name>
    <dbReference type="NCBI Taxonomy" id="77608"/>
    <lineage>
        <taxon>Bacteria</taxon>
        <taxon>Pseudomonadati</taxon>
        <taxon>Pseudomonadota</taxon>
        <taxon>Gammaproteobacteria</taxon>
        <taxon>Alteromonadales</taxon>
        <taxon>Pseudoalteromonadaceae</taxon>
        <taxon>Pseudoalteromonas</taxon>
    </lineage>
</organism>
<feature type="transmembrane region" description="Helical" evidence="5">
    <location>
        <begin position="77"/>
        <end position="96"/>
    </location>
</feature>
<reference evidence="6 7" key="1">
    <citation type="submission" date="2019-05" db="EMBL/GenBank/DDBJ databases">
        <title>Complete genome sequence of Pseudoalteromonas sp. 16-SW-7(T) isolated from the Okhotsk Sea, Russia.</title>
        <authorList>
            <person name="Nguyen T.H."/>
            <person name="Nedashkovskaya O.I."/>
            <person name="Kim S.-G."/>
        </authorList>
    </citation>
    <scope>NUCLEOTIDE SEQUENCE [LARGE SCALE GENOMIC DNA]</scope>
    <source>
        <strain evidence="6 7">16-SW-7</strain>
    </source>
</reference>
<dbReference type="Proteomes" id="UP000310065">
    <property type="component" value="Chromosome L1"/>
</dbReference>
<feature type="transmembrane region" description="Helical" evidence="5">
    <location>
        <begin position="108"/>
        <end position="124"/>
    </location>
</feature>
<dbReference type="Gene3D" id="1.20.1280.290">
    <property type="match status" value="2"/>
</dbReference>
<evidence type="ECO:0000256" key="4">
    <source>
        <dbReference type="ARBA" id="ARBA00023136"/>
    </source>
</evidence>
<gene>
    <name evidence="6" type="ORF">FFU37_15095</name>
</gene>
<proteinExistence type="predicted"/>
<feature type="transmembrane region" description="Helical" evidence="5">
    <location>
        <begin position="168"/>
        <end position="188"/>
    </location>
</feature>
<sequence>MFLFLFLINIYVTSEVALAHYLPILSSFILVFSFLPLLNKIRKNRSVSGLSLLMMTFGLAQSLYFITYNIFFERYYIALPFIVTGVLSGLILYFFARFNAAKRERVQLVTMLGFSLLPFSLLLNSSLDTATVLSALTYVGLVMSSVRVMPQTYKTLRTGNVSNLSARYFSLQFIAGICGLVVELTTVAPSTAHLLMFIMLLLTNAVQFGCMQYYRMRPVMA</sequence>
<dbReference type="EMBL" id="CP040558">
    <property type="protein sequence ID" value="QCU75708.1"/>
    <property type="molecule type" value="Genomic_DNA"/>
</dbReference>
<evidence type="ECO:0000256" key="5">
    <source>
        <dbReference type="SAM" id="Phobius"/>
    </source>
</evidence>
<keyword evidence="2 5" id="KW-0812">Transmembrane</keyword>
<keyword evidence="3 5" id="KW-1133">Transmembrane helix</keyword>
<dbReference type="InterPro" id="IPR004316">
    <property type="entry name" value="SWEET_rpt"/>
</dbReference>
<evidence type="ECO:0000256" key="3">
    <source>
        <dbReference type="ARBA" id="ARBA00022989"/>
    </source>
</evidence>
<comment type="subcellular location">
    <subcellularLocation>
        <location evidence="1">Membrane</location>
        <topology evidence="1">Multi-pass membrane protein</topology>
    </subcellularLocation>
</comment>
<evidence type="ECO:0000256" key="1">
    <source>
        <dbReference type="ARBA" id="ARBA00004141"/>
    </source>
</evidence>
<feature type="transmembrane region" description="Helical" evidence="5">
    <location>
        <begin position="194"/>
        <end position="214"/>
    </location>
</feature>
<dbReference type="Pfam" id="PF04193">
    <property type="entry name" value="PQ-loop"/>
    <property type="match status" value="1"/>
</dbReference>
<dbReference type="AlphaFoldDB" id="A0A4P9J544"/>
<dbReference type="Pfam" id="PF03083">
    <property type="entry name" value="MtN3_slv"/>
    <property type="match status" value="1"/>
</dbReference>
<evidence type="ECO:0008006" key="8">
    <source>
        <dbReference type="Google" id="ProtNLM"/>
    </source>
</evidence>
<name>A0A4P9J544_9GAMM</name>
<feature type="transmembrane region" description="Helical" evidence="5">
    <location>
        <begin position="20"/>
        <end position="38"/>
    </location>
</feature>
<keyword evidence="4 5" id="KW-0472">Membrane</keyword>
<accession>A0A4P9J544</accession>
<dbReference type="KEGG" id="pdv:FFU37_15095"/>
<protein>
    <recommendedName>
        <fullName evidence="8">Inner membrane protein</fullName>
    </recommendedName>
</protein>
<evidence type="ECO:0000313" key="6">
    <source>
        <dbReference type="EMBL" id="QCU75708.1"/>
    </source>
</evidence>
<dbReference type="InterPro" id="IPR006603">
    <property type="entry name" value="PQ-loop_rpt"/>
</dbReference>
<feature type="transmembrane region" description="Helical" evidence="5">
    <location>
        <begin position="50"/>
        <end position="71"/>
    </location>
</feature>
<evidence type="ECO:0000256" key="2">
    <source>
        <dbReference type="ARBA" id="ARBA00022692"/>
    </source>
</evidence>